<evidence type="ECO:0000313" key="2">
    <source>
        <dbReference type="EMBL" id="TPP53935.1"/>
    </source>
</evidence>
<dbReference type="Pfam" id="PF07344">
    <property type="entry name" value="Amastin"/>
    <property type="match status" value="3"/>
</dbReference>
<keyword evidence="1" id="KW-0472">Membrane</keyword>
<accession>A0A504Y1H1</accession>
<proteinExistence type="predicted"/>
<dbReference type="PANTHER" id="PTHR33297">
    <property type="entry name" value="AMASTIN-LIKE SURFACE PROTEIN-LIKE PROTEIN-RELATED"/>
    <property type="match status" value="1"/>
</dbReference>
<dbReference type="Proteomes" id="UP000318821">
    <property type="component" value="Unassembled WGS sequence"/>
</dbReference>
<dbReference type="VEuPathDB" id="TriTrypDB:LDHU3_34.4410"/>
<gene>
    <name evidence="2" type="ORF">CGC20_37040</name>
</gene>
<keyword evidence="1" id="KW-0812">Transmembrane</keyword>
<protein>
    <submittedName>
        <fullName evidence="2">Amastin surface glycofamily protein</fullName>
    </submittedName>
</protein>
<keyword evidence="1" id="KW-1133">Transmembrane helix</keyword>
<reference evidence="3" key="1">
    <citation type="submission" date="2019-02" db="EMBL/GenBank/DDBJ databases">
        <title>FDA dAtabase for Regulatory Grade micrObial Sequences (FDA-ARGOS): Supporting development and validation of Infectious Disease Dx tests.</title>
        <authorList>
            <person name="Duncan R."/>
            <person name="Fisher C."/>
            <person name="Tallon L."/>
            <person name="Sadzewicz L."/>
            <person name="Sengamalay N."/>
            <person name="Ott S."/>
            <person name="Godinez A."/>
            <person name="Nagaraj S."/>
            <person name="Vavikolanu K."/>
            <person name="Vyas G."/>
            <person name="Nadendla S."/>
            <person name="Aluvathingal J."/>
            <person name="Sichtig H."/>
        </authorList>
    </citation>
    <scope>NUCLEOTIDE SEQUENCE [LARGE SCALE GENOMIC DNA]</scope>
    <source>
        <strain evidence="3">FDAARGOS_360</strain>
    </source>
</reference>
<dbReference type="EMBL" id="RHLD01000017">
    <property type="protein sequence ID" value="TPP53935.1"/>
    <property type="molecule type" value="Genomic_DNA"/>
</dbReference>
<evidence type="ECO:0000256" key="1">
    <source>
        <dbReference type="SAM" id="Phobius"/>
    </source>
</evidence>
<name>A0A504Y1H1_LEIDO</name>
<feature type="transmembrane region" description="Helical" evidence="1">
    <location>
        <begin position="389"/>
        <end position="408"/>
    </location>
</feature>
<dbReference type="PANTHER" id="PTHR33297:SF4">
    <property type="entry name" value="AMASTIN"/>
    <property type="match status" value="1"/>
</dbReference>
<dbReference type="InterPro" id="IPR009944">
    <property type="entry name" value="Amastin"/>
</dbReference>
<organism evidence="2 3">
    <name type="scientific">Leishmania donovani</name>
    <dbReference type="NCBI Taxonomy" id="5661"/>
    <lineage>
        <taxon>Eukaryota</taxon>
        <taxon>Discoba</taxon>
        <taxon>Euglenozoa</taxon>
        <taxon>Kinetoplastea</taxon>
        <taxon>Metakinetoplastina</taxon>
        <taxon>Trypanosomatida</taxon>
        <taxon>Trypanosomatidae</taxon>
        <taxon>Leishmaniinae</taxon>
        <taxon>Leishmania</taxon>
    </lineage>
</organism>
<dbReference type="AlphaFoldDB" id="A0A504Y1H1"/>
<evidence type="ECO:0000313" key="3">
    <source>
        <dbReference type="Proteomes" id="UP000318821"/>
    </source>
</evidence>
<feature type="transmembrane region" description="Helical" evidence="1">
    <location>
        <begin position="805"/>
        <end position="825"/>
    </location>
</feature>
<feature type="transmembrane region" description="Helical" evidence="1">
    <location>
        <begin position="83"/>
        <end position="104"/>
    </location>
</feature>
<sequence>MGCKFTFLVYAILQLIAFLSVLIGTPLEMFRGTTRDPYNVSLCITLWGTKYDFQCHFIMYAQTTDGQWARCTTRRQHFRMAEALVVISIILYALAALLGFIMLFCCSLLRWVCLALNVVGLLTLGITWGLMVTEFNKGDGPLCPPLKNNYKFGYGFFLLLVAWVLDLVDIVFLLFPLPTMRADETARQLRDDALVEEPAELMLGMQAEHRVSKGPDPRLASILLRSSGTHRGHRSAPHREAAGACELAALLRHGPRAVEAVALIPISRCWRGVGVNHGRHRDPSKAAGAALRVEALCVKRGREVCGDAVALACATVVLPSHRGGVPIASLSMAALGCGAFGLRMIAVRRRERASPLSRHLDSPVARSAVHLRFTFLSIRREVSKMGCKFTFLVYAILQLIAFLSVLIGTPLEMFRGTRGTRITYPCASLYGYKYDFQCHFIMYAQTTDGQWARCTTRRQHFRMAEALVSSHHPVRLGGAAWLHYAVLLLFAPLGMPDAQRRWPLNVGHHLGLMVTEFTRVTATLPSSEEHYKFGYGFFLCWWPGSWISSTSSSCCSPARQLRDDALVEEPAELMVSKGPDPRLASILLRSSGTHRGHRLLPTRLTSPLPPSSRSLDALPAWPRHAFHPAPSPGLRHGAVAEVMGNATWPLVVGTDGGELCVAPERIVLRGPPRKLHHTARLLERASWPRCCAHGPRAVEAVALIPISRALCRSAVRVEGGPLAHVGVRGAEGRLRCVVEALCVKRGREVCGDAVALACATVVCAISPMAAAGVRRLGLRMIAVRRRERALAISARGFEDGVQVHFLVYAILQLIAFLSVLIGTPLEMFRGTTRDPYNVSLCITLWGTKYDFQCHFIMYAQTTDGQWARCTTRRQHFRMAEALVVISIILYALAALLGFIMLFCCLCSAGYAWRSTSLAS</sequence>
<feature type="transmembrane region" description="Helical" evidence="1">
    <location>
        <begin position="7"/>
        <end position="27"/>
    </location>
</feature>
<feature type="transmembrane region" description="Helical" evidence="1">
    <location>
        <begin position="882"/>
        <end position="912"/>
    </location>
</feature>
<dbReference type="Gene3D" id="1.20.140.150">
    <property type="match status" value="1"/>
</dbReference>
<feature type="transmembrane region" description="Helical" evidence="1">
    <location>
        <begin position="111"/>
        <end position="132"/>
    </location>
</feature>
<feature type="transmembrane region" description="Helical" evidence="1">
    <location>
        <begin position="152"/>
        <end position="177"/>
    </location>
</feature>
<comment type="caution">
    <text evidence="2">The sequence shown here is derived from an EMBL/GenBank/DDBJ whole genome shotgun (WGS) entry which is preliminary data.</text>
</comment>